<dbReference type="RefSeq" id="WP_112146514.1">
    <property type="nucleotide sequence ID" value="NZ_PGTO01000015.1"/>
</dbReference>
<comment type="subcellular location">
    <subcellularLocation>
        <location evidence="2">Cell membrane</location>
        <topology evidence="2">Lipid-anchor</topology>
    </subcellularLocation>
</comment>
<keyword evidence="3" id="KW-0175">Coiled coil</keyword>
<dbReference type="PANTHER" id="PTHR30203">
    <property type="entry name" value="OUTER MEMBRANE CATION EFFLUX PROTEIN"/>
    <property type="match status" value="1"/>
</dbReference>
<evidence type="ECO:0000256" key="1">
    <source>
        <dbReference type="ARBA" id="ARBA00007613"/>
    </source>
</evidence>
<comment type="caution">
    <text evidence="4">The sequence shown here is derived from an EMBL/GenBank/DDBJ whole genome shotgun (WGS) entry which is preliminary data.</text>
</comment>
<comment type="similarity">
    <text evidence="1 2">Belongs to the outer membrane factor (OMF) (TC 1.B.17) family.</text>
</comment>
<keyword evidence="5" id="KW-1185">Reference proteome</keyword>
<accession>A0A364NV17</accession>
<dbReference type="NCBIfam" id="TIGR01845">
    <property type="entry name" value="outer_NodT"/>
    <property type="match status" value="1"/>
</dbReference>
<dbReference type="GO" id="GO:0015562">
    <property type="term" value="F:efflux transmembrane transporter activity"/>
    <property type="evidence" value="ECO:0007669"/>
    <property type="project" value="InterPro"/>
</dbReference>
<dbReference type="Gene3D" id="1.20.1600.10">
    <property type="entry name" value="Outer membrane efflux proteins (OEP)"/>
    <property type="match status" value="1"/>
</dbReference>
<protein>
    <submittedName>
        <fullName evidence="4">RND transporter</fullName>
    </submittedName>
</protein>
<proteinExistence type="inferred from homology"/>
<evidence type="ECO:0000313" key="5">
    <source>
        <dbReference type="Proteomes" id="UP000251075"/>
    </source>
</evidence>
<dbReference type="EMBL" id="PGTO01000015">
    <property type="protein sequence ID" value="RAU20931.1"/>
    <property type="molecule type" value="Genomic_DNA"/>
</dbReference>
<keyword evidence="2" id="KW-0449">Lipoprotein</keyword>
<keyword evidence="2" id="KW-1134">Transmembrane beta strand</keyword>
<dbReference type="Pfam" id="PF02321">
    <property type="entry name" value="OEP"/>
    <property type="match status" value="2"/>
</dbReference>
<sequence length="486" mass="51848">MWSILPHPSLRATLSRWERGCLCALALLTLTACSVGDAYVRPETKPPSAWKNAAPMAKAEWPSADWWRRFGSSRLDDLMGQARAGNFDIAVAMAKVRQADAQVAIMGAPLLPSLSASAGGTRQRSSLSSSVSSSSSSSKVVKAVYSNSFNSLLNASYELDFWGKNAAGLDSAEAAAQASRFDQQTVMLTAQSSVATTYFEILGLQERLRVARNNIANAESVLRVYQDRFAAGTATSLDVAQQESVVANQRATIAPLEQQMRQDFNALAILTGRMPEELSLVPEALESLLVPSVAPGLPSDLLNRRPDVQSAEASLRAANADIAVARAAWFPSISLTGQGGFQSVDFAKMMTHSSLLWSVASSVTQTIFDGGKIAGNVEQKRARQDELATTYRKSVASAFSDVENALIAVEKTGEEVEAQKVAEATARRAFEIAQSLMAGGTVDVTTVLNTQKTLFAAQDALAQARLLQLQANVGLYKAMGGGWSGS</sequence>
<dbReference type="OrthoDB" id="9783100at2"/>
<gene>
    <name evidence="4" type="ORF">CU669_16010</name>
</gene>
<feature type="coiled-coil region" evidence="3">
    <location>
        <begin position="201"/>
        <end position="228"/>
    </location>
</feature>
<evidence type="ECO:0000256" key="3">
    <source>
        <dbReference type="SAM" id="Coils"/>
    </source>
</evidence>
<organism evidence="4 5">
    <name type="scientific">Paramagnetospirillum kuznetsovii</name>
    <dbReference type="NCBI Taxonomy" id="2053833"/>
    <lineage>
        <taxon>Bacteria</taxon>
        <taxon>Pseudomonadati</taxon>
        <taxon>Pseudomonadota</taxon>
        <taxon>Alphaproteobacteria</taxon>
        <taxon>Rhodospirillales</taxon>
        <taxon>Magnetospirillaceae</taxon>
        <taxon>Paramagnetospirillum</taxon>
    </lineage>
</organism>
<dbReference type="InterPro" id="IPR010131">
    <property type="entry name" value="MdtP/NodT-like"/>
</dbReference>
<keyword evidence="2" id="KW-0812">Transmembrane</keyword>
<dbReference type="GO" id="GO:0005886">
    <property type="term" value="C:plasma membrane"/>
    <property type="evidence" value="ECO:0007669"/>
    <property type="project" value="UniProtKB-SubCell"/>
</dbReference>
<dbReference type="Proteomes" id="UP000251075">
    <property type="component" value="Unassembled WGS sequence"/>
</dbReference>
<evidence type="ECO:0000313" key="4">
    <source>
        <dbReference type="EMBL" id="RAU20931.1"/>
    </source>
</evidence>
<keyword evidence="2" id="KW-0564">Palmitate</keyword>
<dbReference type="AlphaFoldDB" id="A0A364NV17"/>
<name>A0A364NV17_9PROT</name>
<dbReference type="Gene3D" id="2.20.200.10">
    <property type="entry name" value="Outer membrane efflux proteins (OEP)"/>
    <property type="match status" value="1"/>
</dbReference>
<dbReference type="PANTHER" id="PTHR30203:SF33">
    <property type="entry name" value="BLR4455 PROTEIN"/>
    <property type="match status" value="1"/>
</dbReference>
<keyword evidence="2" id="KW-0472">Membrane</keyword>
<dbReference type="SUPFAM" id="SSF56954">
    <property type="entry name" value="Outer membrane efflux proteins (OEP)"/>
    <property type="match status" value="1"/>
</dbReference>
<evidence type="ECO:0000256" key="2">
    <source>
        <dbReference type="RuleBase" id="RU362097"/>
    </source>
</evidence>
<dbReference type="InterPro" id="IPR003423">
    <property type="entry name" value="OMP_efflux"/>
</dbReference>
<reference evidence="4 5" key="1">
    <citation type="submission" date="2017-11" db="EMBL/GenBank/DDBJ databases">
        <title>Draft genome sequence of magnetotactic bacterium Magnetospirillum kuznetsovii LBB-42.</title>
        <authorList>
            <person name="Grouzdev D.S."/>
            <person name="Rysina M.S."/>
            <person name="Baslerov R.V."/>
            <person name="Koziaeva V."/>
        </authorList>
    </citation>
    <scope>NUCLEOTIDE SEQUENCE [LARGE SCALE GENOMIC DNA]</scope>
    <source>
        <strain evidence="4 5">LBB-42</strain>
    </source>
</reference>